<keyword evidence="3" id="KW-1185">Reference proteome</keyword>
<dbReference type="EMBL" id="FQVW01000018">
    <property type="protein sequence ID" value="SHG17063.1"/>
    <property type="molecule type" value="Genomic_DNA"/>
</dbReference>
<keyword evidence="1" id="KW-0472">Membrane</keyword>
<proteinExistence type="predicted"/>
<evidence type="ECO:0000313" key="2">
    <source>
        <dbReference type="EMBL" id="SHG17063.1"/>
    </source>
</evidence>
<evidence type="ECO:0000256" key="1">
    <source>
        <dbReference type="SAM" id="Phobius"/>
    </source>
</evidence>
<dbReference type="AlphaFoldDB" id="A0A1M5HM83"/>
<gene>
    <name evidence="2" type="ORF">SAMN05216225_101843</name>
</gene>
<sequence length="48" mass="5487">MVIVASLTIVGWLLVMLIVSIISLVVIAKGSISDYKYRRRRRSIRIVK</sequence>
<reference evidence="2 3" key="1">
    <citation type="submission" date="2016-11" db="EMBL/GenBank/DDBJ databases">
        <authorList>
            <person name="Jaros S."/>
            <person name="Januszkiewicz K."/>
            <person name="Wedrychowicz H."/>
        </authorList>
    </citation>
    <scope>NUCLEOTIDE SEQUENCE [LARGE SCALE GENOMIC DNA]</scope>
    <source>
        <strain evidence="2 3">IBRC-M 10683</strain>
    </source>
</reference>
<keyword evidence="1" id="KW-1133">Transmembrane helix</keyword>
<accession>A0A1M5HM83</accession>
<name>A0A1M5HM83_9BACI</name>
<feature type="transmembrane region" description="Helical" evidence="1">
    <location>
        <begin position="12"/>
        <end position="32"/>
    </location>
</feature>
<dbReference type="Proteomes" id="UP000183988">
    <property type="component" value="Unassembled WGS sequence"/>
</dbReference>
<evidence type="ECO:0000313" key="3">
    <source>
        <dbReference type="Proteomes" id="UP000183988"/>
    </source>
</evidence>
<keyword evidence="1" id="KW-0812">Transmembrane</keyword>
<protein>
    <submittedName>
        <fullName evidence="2">Uncharacterized protein</fullName>
    </submittedName>
</protein>
<organism evidence="2 3">
    <name type="scientific">Ornithinibacillus halophilus</name>
    <dbReference type="NCBI Taxonomy" id="930117"/>
    <lineage>
        <taxon>Bacteria</taxon>
        <taxon>Bacillati</taxon>
        <taxon>Bacillota</taxon>
        <taxon>Bacilli</taxon>
        <taxon>Bacillales</taxon>
        <taxon>Bacillaceae</taxon>
        <taxon>Ornithinibacillus</taxon>
    </lineage>
</organism>